<evidence type="ECO:0000313" key="3">
    <source>
        <dbReference type="Proteomes" id="UP000649955"/>
    </source>
</evidence>
<feature type="compositionally biased region" description="Polar residues" evidence="1">
    <location>
        <begin position="63"/>
        <end position="83"/>
    </location>
</feature>
<reference evidence="3" key="1">
    <citation type="journal article" date="2019" name="Int. J. Syst. Evol. Microbiol.">
        <title>The Global Catalogue of Microorganisms (GCM) 10K type strain sequencing project: providing services to taxonomists for standard genome sequencing and annotation.</title>
        <authorList>
            <consortium name="The Broad Institute Genomics Platform"/>
            <consortium name="The Broad Institute Genome Sequencing Center for Infectious Disease"/>
            <person name="Wu L."/>
            <person name="Ma J."/>
        </authorList>
    </citation>
    <scope>NUCLEOTIDE SEQUENCE [LARGE SCALE GENOMIC DNA]</scope>
    <source>
        <strain evidence="3">CGMCC 4.7680</strain>
    </source>
</reference>
<dbReference type="EMBL" id="BNAW01000021">
    <property type="protein sequence ID" value="GHG22665.1"/>
    <property type="molecule type" value="Genomic_DNA"/>
</dbReference>
<dbReference type="Proteomes" id="UP000649955">
    <property type="component" value="Unassembled WGS sequence"/>
</dbReference>
<sequence>MIEVAAWAGAAATTLPATARTTAVTTAVALRNMGVLTSDAGRHPAKVPGLPAKQSNDRRRGETPSSGRESAQENPSSSMVTTRCVNANSHLAAEQLSFFAPM</sequence>
<name>A0ABQ3KFU1_9PSEU</name>
<protein>
    <recommendedName>
        <fullName evidence="4">Secreted protein</fullName>
    </recommendedName>
</protein>
<evidence type="ECO:0000313" key="2">
    <source>
        <dbReference type="EMBL" id="GHG22665.1"/>
    </source>
</evidence>
<feature type="region of interest" description="Disordered" evidence="1">
    <location>
        <begin position="37"/>
        <end position="83"/>
    </location>
</feature>
<evidence type="ECO:0000256" key="1">
    <source>
        <dbReference type="SAM" id="MobiDB-lite"/>
    </source>
</evidence>
<accession>A0ABQ3KFU1</accession>
<gene>
    <name evidence="2" type="ORF">GCM10017567_46940</name>
</gene>
<proteinExistence type="predicted"/>
<organism evidence="2 3">
    <name type="scientific">Amycolatopsis bullii</name>
    <dbReference type="NCBI Taxonomy" id="941987"/>
    <lineage>
        <taxon>Bacteria</taxon>
        <taxon>Bacillati</taxon>
        <taxon>Actinomycetota</taxon>
        <taxon>Actinomycetes</taxon>
        <taxon>Pseudonocardiales</taxon>
        <taxon>Pseudonocardiaceae</taxon>
        <taxon>Amycolatopsis</taxon>
    </lineage>
</organism>
<keyword evidence="3" id="KW-1185">Reference proteome</keyword>
<comment type="caution">
    <text evidence="2">The sequence shown here is derived from an EMBL/GenBank/DDBJ whole genome shotgun (WGS) entry which is preliminary data.</text>
</comment>
<evidence type="ECO:0008006" key="4">
    <source>
        <dbReference type="Google" id="ProtNLM"/>
    </source>
</evidence>